<dbReference type="PATRIC" id="fig|907348.3.peg.1159"/>
<dbReference type="EC" id="2.7.7.7" evidence="4"/>
<evidence type="ECO:0000313" key="4">
    <source>
        <dbReference type="EMBL" id="EIC02051.1"/>
    </source>
</evidence>
<dbReference type="InterPro" id="IPR013520">
    <property type="entry name" value="Ribonucl_H"/>
</dbReference>
<evidence type="ECO:0000256" key="1">
    <source>
        <dbReference type="ARBA" id="ARBA00025483"/>
    </source>
</evidence>
<evidence type="ECO:0000313" key="5">
    <source>
        <dbReference type="Proteomes" id="UP000003571"/>
    </source>
</evidence>
<comment type="caution">
    <text evidence="4">The sequence shown here is derived from an EMBL/GenBank/DDBJ whole genome shotgun (WGS) entry which is preliminary data.</text>
</comment>
<accession>H7EJW4</accession>
<dbReference type="AlphaFoldDB" id="H7EJW4"/>
<feature type="domain" description="Exonuclease" evidence="3">
    <location>
        <begin position="75"/>
        <end position="241"/>
    </location>
</feature>
<dbReference type="GO" id="GO:0008408">
    <property type="term" value="F:3'-5' exonuclease activity"/>
    <property type="evidence" value="ECO:0007669"/>
    <property type="project" value="TreeGrafter"/>
</dbReference>
<dbReference type="GO" id="GO:0003677">
    <property type="term" value="F:DNA binding"/>
    <property type="evidence" value="ECO:0007669"/>
    <property type="project" value="InterPro"/>
</dbReference>
<dbReference type="eggNOG" id="COG0847">
    <property type="taxonomic scope" value="Bacteria"/>
</dbReference>
<dbReference type="InterPro" id="IPR012337">
    <property type="entry name" value="RNaseH-like_sf"/>
</dbReference>
<evidence type="ECO:0000259" key="3">
    <source>
        <dbReference type="SMART" id="SM00479"/>
    </source>
</evidence>
<dbReference type="Gene3D" id="3.30.420.10">
    <property type="entry name" value="Ribonuclease H-like superfamily/Ribonuclease H"/>
    <property type="match status" value="1"/>
</dbReference>
<gene>
    <name evidence="4" type="ORF">TresaDRAFT_1387</name>
</gene>
<dbReference type="SMART" id="SM00479">
    <property type="entry name" value="EXOIII"/>
    <property type="match status" value="1"/>
</dbReference>
<dbReference type="PANTHER" id="PTHR30231:SF41">
    <property type="entry name" value="DNA POLYMERASE III SUBUNIT EPSILON"/>
    <property type="match status" value="1"/>
</dbReference>
<keyword evidence="5" id="KW-1185">Reference proteome</keyword>
<comment type="subunit">
    <text evidence="2">DNA polymerase III contains a core (composed of alpha, epsilon and theta chains) that associates with a tau subunit. This core dimerizes to form the POLIII' complex. PolIII' associates with the gamma complex (composed of gamma, delta, delta', psi and chi chains) and with the beta chain to form the complete DNA polymerase III complex.</text>
</comment>
<dbReference type="FunFam" id="3.30.420.10:FF:000045">
    <property type="entry name" value="3'-5' exonuclease DinG"/>
    <property type="match status" value="1"/>
</dbReference>
<dbReference type="GO" id="GO:0003887">
    <property type="term" value="F:DNA-directed DNA polymerase activity"/>
    <property type="evidence" value="ECO:0007669"/>
    <property type="project" value="UniProtKB-EC"/>
</dbReference>
<dbReference type="InterPro" id="IPR036397">
    <property type="entry name" value="RNaseH_sf"/>
</dbReference>
<dbReference type="EMBL" id="AGRW01000043">
    <property type="protein sequence ID" value="EIC02051.1"/>
    <property type="molecule type" value="Genomic_DNA"/>
</dbReference>
<protein>
    <submittedName>
        <fullName evidence="4">DNA polymerase III, epsilon subunit</fullName>
        <ecNumber evidence="4">2.7.7.7</ecNumber>
    </submittedName>
</protein>
<dbReference type="SUPFAM" id="SSF53098">
    <property type="entry name" value="Ribonuclease H-like"/>
    <property type="match status" value="1"/>
</dbReference>
<proteinExistence type="predicted"/>
<reference evidence="4 5" key="1">
    <citation type="submission" date="2011-09" db="EMBL/GenBank/DDBJ databases">
        <title>The draft genome of Treponema saccharophilum DSM 2985.</title>
        <authorList>
            <consortium name="US DOE Joint Genome Institute (JGI-PGF)"/>
            <person name="Lucas S."/>
            <person name="Copeland A."/>
            <person name="Lapidus A."/>
            <person name="Glavina del Rio T."/>
            <person name="Dalin E."/>
            <person name="Tice H."/>
            <person name="Bruce D."/>
            <person name="Goodwin L."/>
            <person name="Pitluck S."/>
            <person name="Peters L."/>
            <person name="Kyrpides N."/>
            <person name="Mavromatis K."/>
            <person name="Ivanova N."/>
            <person name="Markowitz V."/>
            <person name="Cheng J.-F."/>
            <person name="Hugenholtz P."/>
            <person name="Woyke T."/>
            <person name="Wu D."/>
            <person name="Gronow S."/>
            <person name="Wellnitz S."/>
            <person name="Brambilla E."/>
            <person name="Klenk H.-P."/>
            <person name="Eisen J.A."/>
        </authorList>
    </citation>
    <scope>NUCLEOTIDE SEQUENCE [LARGE SCALE GENOMIC DNA]</scope>
    <source>
        <strain evidence="4 5">DSM 2985</strain>
    </source>
</reference>
<comment type="function">
    <text evidence="1">DNA polymerase III is a complex, multichain enzyme responsible for most of the replicative synthesis in bacteria. The epsilon subunit contain the editing function and is a proofreading 3'-5' exonuclease.</text>
</comment>
<dbReference type="InterPro" id="IPR006054">
    <property type="entry name" value="DnaQ"/>
</dbReference>
<organism evidence="4 5">
    <name type="scientific">Treponema saccharophilum DSM 2985</name>
    <dbReference type="NCBI Taxonomy" id="907348"/>
    <lineage>
        <taxon>Bacteria</taxon>
        <taxon>Pseudomonadati</taxon>
        <taxon>Spirochaetota</taxon>
        <taxon>Spirochaetia</taxon>
        <taxon>Spirochaetales</taxon>
        <taxon>Treponemataceae</taxon>
        <taxon>Treponema</taxon>
    </lineage>
</organism>
<dbReference type="NCBIfam" id="TIGR00573">
    <property type="entry name" value="dnaq"/>
    <property type="match status" value="1"/>
</dbReference>
<dbReference type="GO" id="GO:0005829">
    <property type="term" value="C:cytosol"/>
    <property type="evidence" value="ECO:0007669"/>
    <property type="project" value="TreeGrafter"/>
</dbReference>
<dbReference type="STRING" id="907348.TresaDRAFT_1387"/>
<dbReference type="Pfam" id="PF00929">
    <property type="entry name" value="RNase_T"/>
    <property type="match status" value="1"/>
</dbReference>
<sequence>MRLVGGDSEIAARAISFRREIPRGMRGIFLCPATKNVYDGKSHFGYTLGMIQEPKNYHLLCDFADYPRLFESGAQFCVLDTETTGKCAERERITEIGAIRFDKNGENGKFGTLVNPEKPIPPFITQITNITDEMVSGAPTAETVIPQFMEFSKGCILIAHNAPFDLQFINHELMRLGMGTLQNDSIDTLRLTRRTFPTFGHWNQPFLAETLGINIVSAHRAEDDARVCKEIFLRALSAIANQSAF</sequence>
<dbReference type="CDD" id="cd06127">
    <property type="entry name" value="DEDDh"/>
    <property type="match status" value="1"/>
</dbReference>
<dbReference type="PANTHER" id="PTHR30231">
    <property type="entry name" value="DNA POLYMERASE III SUBUNIT EPSILON"/>
    <property type="match status" value="1"/>
</dbReference>
<keyword evidence="4" id="KW-0808">Transferase</keyword>
<evidence type="ECO:0000256" key="2">
    <source>
        <dbReference type="ARBA" id="ARBA00026073"/>
    </source>
</evidence>
<keyword evidence="4" id="KW-0548">Nucleotidyltransferase</keyword>
<dbReference type="Proteomes" id="UP000003571">
    <property type="component" value="Unassembled WGS sequence"/>
</dbReference>
<dbReference type="GO" id="GO:0045004">
    <property type="term" value="P:DNA replication proofreading"/>
    <property type="evidence" value="ECO:0007669"/>
    <property type="project" value="TreeGrafter"/>
</dbReference>
<name>H7EJW4_9SPIR</name>